<dbReference type="Proteomes" id="UP000283063">
    <property type="component" value="Chromosome"/>
</dbReference>
<dbReference type="GO" id="GO:0016747">
    <property type="term" value="F:acyltransferase activity, transferring groups other than amino-acyl groups"/>
    <property type="evidence" value="ECO:0007669"/>
    <property type="project" value="InterPro"/>
</dbReference>
<dbReference type="PANTHER" id="PTHR43072:SF23">
    <property type="entry name" value="UPF0039 PROTEIN C11D3.02C"/>
    <property type="match status" value="1"/>
</dbReference>
<dbReference type="RefSeq" id="WP_127749389.1">
    <property type="nucleotide sequence ID" value="NZ_CP033219.1"/>
</dbReference>
<evidence type="ECO:0000256" key="1">
    <source>
        <dbReference type="ARBA" id="ARBA00022679"/>
    </source>
</evidence>
<dbReference type="Gene3D" id="3.40.630.30">
    <property type="match status" value="1"/>
</dbReference>
<evidence type="ECO:0000313" key="4">
    <source>
        <dbReference type="EMBL" id="AZV78840.1"/>
    </source>
</evidence>
<dbReference type="PANTHER" id="PTHR43072">
    <property type="entry name" value="N-ACETYLTRANSFERASE"/>
    <property type="match status" value="1"/>
</dbReference>
<accession>A0A3T0N480</accession>
<dbReference type="AlphaFoldDB" id="A0A3T0N480"/>
<dbReference type="KEGG" id="sedi:EBB79_13815"/>
<sequence length="174" mass="18468">MIIRAATAADAEALCEIANWVIRDTLITFASAQKTVAQLRAEIAEKGDDYLVAELDGQVVGHAYYGAFRSGSGYRYTAEHTIHLSPAAHGRGIGRALLQALEQRAVTAGLHVLVAGISSANPGAVGFHAALGFTEVGRLPEVGFKNCQWLDTVLMQKILQQAGKPDPDSTEKPG</sequence>
<reference evidence="4 5" key="1">
    <citation type="submission" date="2018-10" db="EMBL/GenBank/DDBJ databases">
        <title>Parasedimentitalea marina sp. nov., a psychrophilic bacterium isolated from deep seawater of the New Britain Trench.</title>
        <authorList>
            <person name="Cao J."/>
        </authorList>
    </citation>
    <scope>NUCLEOTIDE SEQUENCE [LARGE SCALE GENOMIC DNA]</scope>
    <source>
        <strain evidence="4 5">W43</strain>
    </source>
</reference>
<evidence type="ECO:0000259" key="3">
    <source>
        <dbReference type="PROSITE" id="PS51186"/>
    </source>
</evidence>
<dbReference type="Pfam" id="PF00583">
    <property type="entry name" value="Acetyltransf_1"/>
    <property type="match status" value="1"/>
</dbReference>
<dbReference type="SUPFAM" id="SSF55729">
    <property type="entry name" value="Acyl-CoA N-acyltransferases (Nat)"/>
    <property type="match status" value="1"/>
</dbReference>
<dbReference type="CDD" id="cd04301">
    <property type="entry name" value="NAT_SF"/>
    <property type="match status" value="1"/>
</dbReference>
<evidence type="ECO:0000256" key="2">
    <source>
        <dbReference type="ARBA" id="ARBA00023315"/>
    </source>
</evidence>
<feature type="domain" description="N-acetyltransferase" evidence="3">
    <location>
        <begin position="1"/>
        <end position="160"/>
    </location>
</feature>
<dbReference type="InterPro" id="IPR016181">
    <property type="entry name" value="Acyl_CoA_acyltransferase"/>
</dbReference>
<dbReference type="InterPro" id="IPR000182">
    <property type="entry name" value="GNAT_dom"/>
</dbReference>
<keyword evidence="5" id="KW-1185">Reference proteome</keyword>
<organism evidence="4 5">
    <name type="scientific">Parasedimentitalea marina</name>
    <dbReference type="NCBI Taxonomy" id="2483033"/>
    <lineage>
        <taxon>Bacteria</taxon>
        <taxon>Pseudomonadati</taxon>
        <taxon>Pseudomonadota</taxon>
        <taxon>Alphaproteobacteria</taxon>
        <taxon>Rhodobacterales</taxon>
        <taxon>Paracoccaceae</taxon>
        <taxon>Parasedimentitalea</taxon>
    </lineage>
</organism>
<dbReference type="OrthoDB" id="5459937at2"/>
<name>A0A3T0N480_9RHOB</name>
<proteinExistence type="predicted"/>
<evidence type="ECO:0000313" key="5">
    <source>
        <dbReference type="Proteomes" id="UP000283063"/>
    </source>
</evidence>
<keyword evidence="1 4" id="KW-0808">Transferase</keyword>
<keyword evidence="2" id="KW-0012">Acyltransferase</keyword>
<dbReference type="EMBL" id="CP033219">
    <property type="protein sequence ID" value="AZV78840.1"/>
    <property type="molecule type" value="Genomic_DNA"/>
</dbReference>
<dbReference type="PROSITE" id="PS51186">
    <property type="entry name" value="GNAT"/>
    <property type="match status" value="1"/>
</dbReference>
<gene>
    <name evidence="4" type="ORF">EBB79_13815</name>
</gene>
<protein>
    <submittedName>
        <fullName evidence="4">N-acetyltransferase family protein</fullName>
    </submittedName>
</protein>